<feature type="repeat" description="ANK" evidence="3">
    <location>
        <begin position="28"/>
        <end position="60"/>
    </location>
</feature>
<feature type="region of interest" description="Disordered" evidence="4">
    <location>
        <begin position="290"/>
        <end position="312"/>
    </location>
</feature>
<dbReference type="PROSITE" id="PS50297">
    <property type="entry name" value="ANK_REP_REGION"/>
    <property type="match status" value="2"/>
</dbReference>
<organism evidence="5 6">
    <name type="scientific">Biomphalaria glabrata</name>
    <name type="common">Bloodfluke planorb</name>
    <name type="synonym">Freshwater snail</name>
    <dbReference type="NCBI Taxonomy" id="6526"/>
    <lineage>
        <taxon>Eukaryota</taxon>
        <taxon>Metazoa</taxon>
        <taxon>Spiralia</taxon>
        <taxon>Lophotrochozoa</taxon>
        <taxon>Mollusca</taxon>
        <taxon>Gastropoda</taxon>
        <taxon>Heterobranchia</taxon>
        <taxon>Euthyneura</taxon>
        <taxon>Panpulmonata</taxon>
        <taxon>Hygrophila</taxon>
        <taxon>Lymnaeoidea</taxon>
        <taxon>Planorbidae</taxon>
        <taxon>Biomphalaria</taxon>
    </lineage>
</organism>
<dbReference type="InterPro" id="IPR002110">
    <property type="entry name" value="Ankyrin_rpt"/>
</dbReference>
<dbReference type="Proteomes" id="UP001165740">
    <property type="component" value="Chromosome 3"/>
</dbReference>
<feature type="repeat" description="ANK" evidence="3">
    <location>
        <begin position="61"/>
        <end position="83"/>
    </location>
</feature>
<dbReference type="InterPro" id="IPR036770">
    <property type="entry name" value="Ankyrin_rpt-contain_sf"/>
</dbReference>
<protein>
    <submittedName>
        <fullName evidence="6">Ankyrin repeat protein RF_0381 isoform X2</fullName>
    </submittedName>
</protein>
<evidence type="ECO:0000256" key="2">
    <source>
        <dbReference type="ARBA" id="ARBA00023043"/>
    </source>
</evidence>
<reference evidence="6" key="1">
    <citation type="submission" date="2025-08" db="UniProtKB">
        <authorList>
            <consortium name="RefSeq"/>
        </authorList>
    </citation>
    <scope>IDENTIFICATION</scope>
</reference>
<gene>
    <name evidence="6" type="primary">LOC106050147</name>
</gene>
<feature type="compositionally biased region" description="Polar residues" evidence="4">
    <location>
        <begin position="295"/>
        <end position="307"/>
    </location>
</feature>
<dbReference type="PANTHER" id="PTHR24173:SF74">
    <property type="entry name" value="ANKYRIN REPEAT DOMAIN-CONTAINING PROTEIN 16"/>
    <property type="match status" value="1"/>
</dbReference>
<evidence type="ECO:0000256" key="3">
    <source>
        <dbReference type="PROSITE-ProRule" id="PRU00023"/>
    </source>
</evidence>
<dbReference type="SUPFAM" id="SSF48403">
    <property type="entry name" value="Ankyrin repeat"/>
    <property type="match status" value="1"/>
</dbReference>
<dbReference type="PRINTS" id="PR01415">
    <property type="entry name" value="ANKYRIN"/>
</dbReference>
<dbReference type="Pfam" id="PF12796">
    <property type="entry name" value="Ank_2"/>
    <property type="match status" value="1"/>
</dbReference>
<dbReference type="Gene3D" id="1.25.40.20">
    <property type="entry name" value="Ankyrin repeat-containing domain"/>
    <property type="match status" value="1"/>
</dbReference>
<dbReference type="PANTHER" id="PTHR24173">
    <property type="entry name" value="ANKYRIN REPEAT CONTAINING"/>
    <property type="match status" value="1"/>
</dbReference>
<dbReference type="RefSeq" id="XP_055878204.1">
    <property type="nucleotide sequence ID" value="XM_056022229.1"/>
</dbReference>
<evidence type="ECO:0000256" key="1">
    <source>
        <dbReference type="ARBA" id="ARBA00022737"/>
    </source>
</evidence>
<evidence type="ECO:0000256" key="4">
    <source>
        <dbReference type="SAM" id="MobiDB-lite"/>
    </source>
</evidence>
<dbReference type="SMART" id="SM00248">
    <property type="entry name" value="ANK"/>
    <property type="match status" value="6"/>
</dbReference>
<proteinExistence type="predicted"/>
<keyword evidence="1" id="KW-0677">Repeat</keyword>
<dbReference type="GeneID" id="106050147"/>
<evidence type="ECO:0000313" key="5">
    <source>
        <dbReference type="Proteomes" id="UP001165740"/>
    </source>
</evidence>
<accession>A0A9W2ZTI5</accession>
<dbReference type="Pfam" id="PF13637">
    <property type="entry name" value="Ank_4"/>
    <property type="match status" value="1"/>
</dbReference>
<dbReference type="PROSITE" id="PS50088">
    <property type="entry name" value="ANK_REPEAT"/>
    <property type="match status" value="3"/>
</dbReference>
<keyword evidence="2 3" id="KW-0040">ANK repeat</keyword>
<feature type="repeat" description="ANK" evidence="3">
    <location>
        <begin position="96"/>
        <end position="128"/>
    </location>
</feature>
<dbReference type="Pfam" id="PF00023">
    <property type="entry name" value="Ank"/>
    <property type="match status" value="1"/>
</dbReference>
<evidence type="ECO:0000313" key="6">
    <source>
        <dbReference type="RefSeq" id="XP_055878204.1"/>
    </source>
</evidence>
<dbReference type="AlphaFoldDB" id="A0A9W2ZTI5"/>
<name>A0A9W2ZTI5_BIOGL</name>
<sequence>MVASSSGFTECVKFLLDLKVPMDETNVDGNTALHFCTSFRHIESLSMLLQNKANHSITNANGDTPIMLASAKGYEEIVNALLSCPDFKINQCNSNDGRSSLMIASQFNQVSIVQLLLKAGANVNAKSKLGDTALHLSIANGCIEVIKILHTYQGIDLSAENDAGFTPLFLCIARQRYEILKMLCDSGIDAKKNNKNGDNAITFSIKHYSLEALQIILQKCQLFSKEKDDYIALARRLSAGHIVSFLQQYEPTEKTAAENIHSSQCLQLPTKNQALPEDVSTTNTSVSFAEDQRCMSGSTENQTTSSDPPCPAIDKSFNLEIDSSKDKPLCFNLNGDCRGATKNCIVGKQNSLTDQKTVKE</sequence>
<keyword evidence="5" id="KW-1185">Reference proteome</keyword>